<evidence type="ECO:0000313" key="10">
    <source>
        <dbReference type="EMBL" id="KAB2349525.1"/>
    </source>
</evidence>
<evidence type="ECO:0000259" key="8">
    <source>
        <dbReference type="Pfam" id="PF13802"/>
    </source>
</evidence>
<dbReference type="InterPro" id="IPR000322">
    <property type="entry name" value="Glyco_hydro_31_TIM"/>
</dbReference>
<dbReference type="SUPFAM" id="SSF74650">
    <property type="entry name" value="Galactose mutarotase-like"/>
    <property type="match status" value="1"/>
</dbReference>
<dbReference type="CDD" id="cd06593">
    <property type="entry name" value="GH31_xylosidase_YicI"/>
    <property type="match status" value="1"/>
</dbReference>
<dbReference type="SUPFAM" id="SSF51445">
    <property type="entry name" value="(Trans)glycosidases"/>
    <property type="match status" value="1"/>
</dbReference>
<keyword evidence="2 6" id="KW-0378">Hydrolase</keyword>
<evidence type="ECO:0000256" key="4">
    <source>
        <dbReference type="ARBA" id="ARBA00052064"/>
    </source>
</evidence>
<feature type="domain" description="Glycosyl hydrolase family 31 C-terminal" evidence="9">
    <location>
        <begin position="583"/>
        <end position="668"/>
    </location>
</feature>
<reference evidence="10 11" key="1">
    <citation type="submission" date="2019-09" db="EMBL/GenBank/DDBJ databases">
        <title>Actinomadura physcomitrii sp. nov., a novel actinomycete isolated from moss [Physcomitrium sphaericum (Ludw) Fuernr].</title>
        <authorList>
            <person name="Zhuang X."/>
            <person name="Liu C."/>
        </authorList>
    </citation>
    <scope>NUCLEOTIDE SEQUENCE [LARGE SCALE GENOMIC DNA]</scope>
    <source>
        <strain evidence="10 11">HMC1</strain>
    </source>
</reference>
<dbReference type="SUPFAM" id="SSF51011">
    <property type="entry name" value="Glycosyl hydrolase domain"/>
    <property type="match status" value="1"/>
</dbReference>
<dbReference type="Pfam" id="PF01055">
    <property type="entry name" value="Glyco_hydro_31_2nd"/>
    <property type="match status" value="1"/>
</dbReference>
<keyword evidence="3 6" id="KW-0326">Glycosidase</keyword>
<dbReference type="SUPFAM" id="SSF117125">
    <property type="entry name" value="Putative glucosidase YicI, C-terminal domain"/>
    <property type="match status" value="1"/>
</dbReference>
<feature type="domain" description="Glycoside hydrolase family 31 N-terminal" evidence="8">
    <location>
        <begin position="55"/>
        <end position="218"/>
    </location>
</feature>
<dbReference type="InterPro" id="IPR050985">
    <property type="entry name" value="Alpha-glycosidase_related"/>
</dbReference>
<name>A0A6H9Z6R9_9ACTN</name>
<dbReference type="GO" id="GO:0005975">
    <property type="term" value="P:carbohydrate metabolic process"/>
    <property type="evidence" value="ECO:0007669"/>
    <property type="project" value="InterPro"/>
</dbReference>
<dbReference type="InterPro" id="IPR048395">
    <property type="entry name" value="Glyco_hydro_31_C"/>
</dbReference>
<gene>
    <name evidence="10" type="primary">yicI</name>
    <name evidence="10" type="ORF">F8566_12150</name>
</gene>
<dbReference type="EC" id="3.2.1.177" evidence="5"/>
<keyword evidence="11" id="KW-1185">Reference proteome</keyword>
<dbReference type="PANTHER" id="PTHR43053:SF4">
    <property type="entry name" value="MYOGENESIS-REGULATING GLYCOSIDASE"/>
    <property type="match status" value="1"/>
</dbReference>
<dbReference type="NCBIfam" id="NF007940">
    <property type="entry name" value="PRK10658.1"/>
    <property type="match status" value="1"/>
</dbReference>
<comment type="caution">
    <text evidence="10">The sequence shown here is derived from an EMBL/GenBank/DDBJ whole genome shotgun (WGS) entry which is preliminary data.</text>
</comment>
<dbReference type="InterPro" id="IPR013780">
    <property type="entry name" value="Glyco_hydro_b"/>
</dbReference>
<evidence type="ECO:0000256" key="2">
    <source>
        <dbReference type="ARBA" id="ARBA00022801"/>
    </source>
</evidence>
<dbReference type="Gene3D" id="3.20.20.80">
    <property type="entry name" value="Glycosidases"/>
    <property type="match status" value="1"/>
</dbReference>
<dbReference type="Proteomes" id="UP000468735">
    <property type="component" value="Unassembled WGS sequence"/>
</dbReference>
<dbReference type="InterPro" id="IPR025887">
    <property type="entry name" value="Glyco_hydro_31_N_dom"/>
</dbReference>
<feature type="domain" description="Glycoside hydrolase family 31 TIM barrel" evidence="7">
    <location>
        <begin position="260"/>
        <end position="572"/>
    </location>
</feature>
<evidence type="ECO:0000256" key="3">
    <source>
        <dbReference type="ARBA" id="ARBA00023295"/>
    </source>
</evidence>
<dbReference type="OrthoDB" id="176168at2"/>
<evidence type="ECO:0000256" key="5">
    <source>
        <dbReference type="ARBA" id="ARBA00066962"/>
    </source>
</evidence>
<dbReference type="Pfam" id="PF21365">
    <property type="entry name" value="Glyco_hydro_31_3rd"/>
    <property type="match status" value="1"/>
</dbReference>
<dbReference type="Pfam" id="PF13802">
    <property type="entry name" value="Gal_mutarotas_2"/>
    <property type="match status" value="1"/>
</dbReference>
<dbReference type="PANTHER" id="PTHR43053">
    <property type="entry name" value="GLYCOSIDASE FAMILY 31"/>
    <property type="match status" value="1"/>
</dbReference>
<sequence>MKFSDGYWMMREGVHAVYPAEAFDCVTGPGSFTVHAPAERIRHRGDLLKGPVVTLSCTSPMPDVIGVTITHFAGERQPRPEFELLADGASVATAELDDEAVTLTSGALSVRVNRGEEWRVDFLAEGRRLTGSGFKAMAVIDTDDDRHYVREQLDLGVDHHVYGLGERFGPLAKNGQVVDVWNADGGTNSDQAYKNVPFFLTDGGYGVFVDHPGRVSFEVASEVVTRTQFSVEGQSLRYFFIYGPTPKDILRKYTALTGRPARLPDWSYGLWLSTSFTTSYDEETVSSFIDGMAERDLPLSVFHFDCFWMREYNWCDFEWDPRVFPDPPGMLRRLKERGLRICLWINPYIGQRSPLFAEGKARGYLLKRPNGDVWQWDKWQPGCAVVDFTNPEAREWYVAKLDALLDMGVDSFKTDFGERIPTDVVYYDGSDPERAHNYYTYLYNQAVFELLRKRRGEGEAVVFARSATVGSQRFPVHWGGDCESTFEAMGESLRGGLSLGLSGFGYWSHDIGGFEGTPDPALFKRWIAFGMLSSHSRLHGSHSYRVPWAFDEESVDVLRTFTRLKMRLMPYLSGAARQAYEGGTPMMRAMVLEFPGDPACTHLERQYMLGDDLLVAPVLDASGEVSYYVPDGVWTHYLTGEQVRGGRWVRERHGFESVPLLVRPGAVIPEGAVEDRPDYDHAEGVTLRVYEPVDGAAVTTEIPAPDGTTAASFTTSRNGAVVRVTAAGAAGWNVLLVGVRSVSGVSGGDAEAHEQGTVIRATGDTVEITLPEEG</sequence>
<organism evidence="10 11">
    <name type="scientific">Actinomadura rudentiformis</name>
    <dbReference type="NCBI Taxonomy" id="359158"/>
    <lineage>
        <taxon>Bacteria</taxon>
        <taxon>Bacillati</taxon>
        <taxon>Actinomycetota</taxon>
        <taxon>Actinomycetes</taxon>
        <taxon>Streptosporangiales</taxon>
        <taxon>Thermomonosporaceae</taxon>
        <taxon>Actinomadura</taxon>
    </lineage>
</organism>
<dbReference type="Gene3D" id="2.60.40.1180">
    <property type="entry name" value="Golgi alpha-mannosidase II"/>
    <property type="match status" value="2"/>
</dbReference>
<evidence type="ECO:0000259" key="9">
    <source>
        <dbReference type="Pfam" id="PF21365"/>
    </source>
</evidence>
<comment type="similarity">
    <text evidence="1 6">Belongs to the glycosyl hydrolase 31 family.</text>
</comment>
<accession>A0A6H9Z6R9</accession>
<protein>
    <recommendedName>
        <fullName evidence="5">alpha-D-xyloside xylohydrolase</fullName>
        <ecNumber evidence="5">3.2.1.177</ecNumber>
    </recommendedName>
</protein>
<dbReference type="InterPro" id="IPR017853">
    <property type="entry name" value="GH"/>
</dbReference>
<evidence type="ECO:0000259" key="7">
    <source>
        <dbReference type="Pfam" id="PF01055"/>
    </source>
</evidence>
<dbReference type="RefSeq" id="WP_151560294.1">
    <property type="nucleotide sequence ID" value="NZ_WBMT01000005.1"/>
</dbReference>
<dbReference type="Gene3D" id="2.60.40.1760">
    <property type="entry name" value="glycosyl hydrolase (family 31)"/>
    <property type="match status" value="1"/>
</dbReference>
<dbReference type="GO" id="GO:0061634">
    <property type="term" value="F:alpha-D-xyloside xylohydrolase"/>
    <property type="evidence" value="ECO:0007669"/>
    <property type="project" value="UniProtKB-EC"/>
</dbReference>
<dbReference type="GO" id="GO:0030246">
    <property type="term" value="F:carbohydrate binding"/>
    <property type="evidence" value="ECO:0007669"/>
    <property type="project" value="InterPro"/>
</dbReference>
<dbReference type="CDD" id="cd14752">
    <property type="entry name" value="GH31_N"/>
    <property type="match status" value="1"/>
</dbReference>
<dbReference type="FunFam" id="3.20.20.80:FF:000053">
    <property type="entry name" value="Alpha-xylosidase YicI"/>
    <property type="match status" value="1"/>
</dbReference>
<evidence type="ECO:0000256" key="6">
    <source>
        <dbReference type="RuleBase" id="RU361185"/>
    </source>
</evidence>
<dbReference type="AlphaFoldDB" id="A0A6H9Z6R9"/>
<evidence type="ECO:0000256" key="1">
    <source>
        <dbReference type="ARBA" id="ARBA00007806"/>
    </source>
</evidence>
<dbReference type="EMBL" id="WBMT01000005">
    <property type="protein sequence ID" value="KAB2349525.1"/>
    <property type="molecule type" value="Genomic_DNA"/>
</dbReference>
<dbReference type="InterPro" id="IPR011013">
    <property type="entry name" value="Gal_mutarotase_sf_dom"/>
</dbReference>
<proteinExistence type="inferred from homology"/>
<comment type="catalytic activity">
    <reaction evidence="4">
        <text>Hydrolysis of terminal, non-reducing alpha-D-xylose residues with release of alpha-D-xylose.</text>
        <dbReference type="EC" id="3.2.1.177"/>
    </reaction>
</comment>
<evidence type="ECO:0000313" key="11">
    <source>
        <dbReference type="Proteomes" id="UP000468735"/>
    </source>
</evidence>